<proteinExistence type="predicted"/>
<sequence>MLMLSLPRALLNPKLQRPVRFYRYFSIVSNPSVGTRRELRPTGQLHESSYAVRSNPPSGIPPTWPTATKPTNPLAATIVEELHRVKITVTEPGVQILNLAYESLPLPDVFNWIRYPKFLEYLNDEIERERVDFYDVDITCYPDSRLSTFRFGKAFRLYYHYKVYKMWEALYSDSEMFRSIVEKEENSYETWEMELSVLWRWLELMYICGLVNRDDVDKLPEPMVEIKLGWKDEIS</sequence>
<dbReference type="OrthoDB" id="5416549at2759"/>
<organism evidence="1 2">
    <name type="scientific">Orbilia oligospora</name>
    <name type="common">Nematode-trapping fungus</name>
    <name type="synonym">Arthrobotrys oligospora</name>
    <dbReference type="NCBI Taxonomy" id="2813651"/>
    <lineage>
        <taxon>Eukaryota</taxon>
        <taxon>Fungi</taxon>
        <taxon>Dikarya</taxon>
        <taxon>Ascomycota</taxon>
        <taxon>Pezizomycotina</taxon>
        <taxon>Orbiliomycetes</taxon>
        <taxon>Orbiliales</taxon>
        <taxon>Orbiliaceae</taxon>
        <taxon>Orbilia</taxon>
    </lineage>
</organism>
<dbReference type="EMBL" id="WIWT01000036">
    <property type="protein sequence ID" value="KAF3210821.1"/>
    <property type="molecule type" value="Genomic_DNA"/>
</dbReference>
<protein>
    <submittedName>
        <fullName evidence="1">Uncharacterized protein</fullName>
    </submittedName>
</protein>
<reference evidence="1" key="1">
    <citation type="submission" date="2019-06" db="EMBL/GenBank/DDBJ databases">
        <authorList>
            <person name="Palmer J.M."/>
        </authorList>
    </citation>
    <scope>NUCLEOTIDE SEQUENCE</scope>
    <source>
        <strain evidence="1">TWF679</strain>
    </source>
</reference>
<accession>A0A8H8V965</accession>
<dbReference type="Proteomes" id="UP000614610">
    <property type="component" value="Unassembled WGS sequence"/>
</dbReference>
<evidence type="ECO:0000313" key="2">
    <source>
        <dbReference type="Proteomes" id="UP000614610"/>
    </source>
</evidence>
<comment type="caution">
    <text evidence="1">The sequence shown here is derived from an EMBL/GenBank/DDBJ whole genome shotgun (WGS) entry which is preliminary data.</text>
</comment>
<gene>
    <name evidence="1" type="ORF">TWF679_006608</name>
</gene>
<dbReference type="AlphaFoldDB" id="A0A8H8V965"/>
<name>A0A8H8V965_ORBOL</name>
<evidence type="ECO:0000313" key="1">
    <source>
        <dbReference type="EMBL" id="KAF3210821.1"/>
    </source>
</evidence>